<dbReference type="SUPFAM" id="SSF46689">
    <property type="entry name" value="Homeodomain-like"/>
    <property type="match status" value="1"/>
</dbReference>
<dbReference type="PANTHER" id="PTHR30055:SF234">
    <property type="entry name" value="HTH-TYPE TRANSCRIPTIONAL REGULATOR BETI"/>
    <property type="match status" value="1"/>
</dbReference>
<dbReference type="Gene3D" id="1.10.357.10">
    <property type="entry name" value="Tetracycline Repressor, domain 2"/>
    <property type="match status" value="1"/>
</dbReference>
<keyword evidence="2" id="KW-0805">Transcription regulation</keyword>
<dbReference type="GO" id="GO:0003700">
    <property type="term" value="F:DNA-binding transcription factor activity"/>
    <property type="evidence" value="ECO:0007669"/>
    <property type="project" value="TreeGrafter"/>
</dbReference>
<dbReference type="InterPro" id="IPR009057">
    <property type="entry name" value="Homeodomain-like_sf"/>
</dbReference>
<dbReference type="EMBL" id="RJVJ01000001">
    <property type="protein sequence ID" value="ROR46512.1"/>
    <property type="molecule type" value="Genomic_DNA"/>
</dbReference>
<evidence type="ECO:0000259" key="6">
    <source>
        <dbReference type="PROSITE" id="PS50977"/>
    </source>
</evidence>
<gene>
    <name evidence="7" type="ORF">EDD39_4787</name>
</gene>
<dbReference type="InterPro" id="IPR039538">
    <property type="entry name" value="BetI_C"/>
</dbReference>
<protein>
    <submittedName>
        <fullName evidence="7">TetR family transcriptional regulator</fullName>
    </submittedName>
</protein>
<dbReference type="InterPro" id="IPR050109">
    <property type="entry name" value="HTH-type_TetR-like_transc_reg"/>
</dbReference>
<comment type="caution">
    <text evidence="7">The sequence shown here is derived from an EMBL/GenBank/DDBJ whole genome shotgun (WGS) entry which is preliminary data.</text>
</comment>
<dbReference type="GO" id="GO:0000976">
    <property type="term" value="F:transcription cis-regulatory region binding"/>
    <property type="evidence" value="ECO:0007669"/>
    <property type="project" value="TreeGrafter"/>
</dbReference>
<dbReference type="Pfam" id="PF13977">
    <property type="entry name" value="TetR_C_6"/>
    <property type="match status" value="1"/>
</dbReference>
<dbReference type="PROSITE" id="PS50977">
    <property type="entry name" value="HTH_TETR_2"/>
    <property type="match status" value="1"/>
</dbReference>
<accession>A0A8G1UM36</accession>
<organism evidence="7 8">
    <name type="scientific">Kitasatospora cineracea</name>
    <dbReference type="NCBI Taxonomy" id="88074"/>
    <lineage>
        <taxon>Bacteria</taxon>
        <taxon>Bacillati</taxon>
        <taxon>Actinomycetota</taxon>
        <taxon>Actinomycetes</taxon>
        <taxon>Kitasatosporales</taxon>
        <taxon>Streptomycetaceae</taxon>
        <taxon>Kitasatospora</taxon>
    </lineage>
</organism>
<keyword evidence="3 5" id="KW-0238">DNA-binding</keyword>
<dbReference type="InterPro" id="IPR036271">
    <property type="entry name" value="Tet_transcr_reg_TetR-rel_C_sf"/>
</dbReference>
<sequence>MPRAVDRDQRVREIVDAAVGLLAEDGYRELTLRKLATRMGGSITLVTHYFANRDELLNGVMQTVVSESVAFTEELAGIEDPHQRLREVLLWFLPLTEGEQRTERARLALVVQSNVSPVVVGYGDELEDAMRRVVRRAVQDLVPAERLDGTVELVRVWTRGMVLSVIEHPESWPERHQIEAMERFLRTLESGLGLVLPTGHGH</sequence>
<dbReference type="PRINTS" id="PR00455">
    <property type="entry name" value="HTHTETR"/>
</dbReference>
<dbReference type="OrthoDB" id="9816296at2"/>
<dbReference type="AlphaFoldDB" id="A0A8G1UM36"/>
<evidence type="ECO:0000256" key="4">
    <source>
        <dbReference type="ARBA" id="ARBA00023163"/>
    </source>
</evidence>
<evidence type="ECO:0000313" key="7">
    <source>
        <dbReference type="EMBL" id="ROR46512.1"/>
    </source>
</evidence>
<evidence type="ECO:0000256" key="5">
    <source>
        <dbReference type="PROSITE-ProRule" id="PRU00335"/>
    </source>
</evidence>
<evidence type="ECO:0000256" key="3">
    <source>
        <dbReference type="ARBA" id="ARBA00023125"/>
    </source>
</evidence>
<evidence type="ECO:0000256" key="1">
    <source>
        <dbReference type="ARBA" id="ARBA00022491"/>
    </source>
</evidence>
<dbReference type="Proteomes" id="UP000267408">
    <property type="component" value="Unassembled WGS sequence"/>
</dbReference>
<feature type="domain" description="HTH tetR-type" evidence="6">
    <location>
        <begin position="8"/>
        <end position="68"/>
    </location>
</feature>
<keyword evidence="1" id="KW-0678">Repressor</keyword>
<dbReference type="Pfam" id="PF00440">
    <property type="entry name" value="TetR_N"/>
    <property type="match status" value="1"/>
</dbReference>
<dbReference type="RefSeq" id="WP_123559159.1">
    <property type="nucleotide sequence ID" value="NZ_RJVJ01000001.1"/>
</dbReference>
<name>A0A8G1UM36_9ACTN</name>
<keyword evidence="4" id="KW-0804">Transcription</keyword>
<proteinExistence type="predicted"/>
<dbReference type="SUPFAM" id="SSF48498">
    <property type="entry name" value="Tetracyclin repressor-like, C-terminal domain"/>
    <property type="match status" value="1"/>
</dbReference>
<dbReference type="PANTHER" id="PTHR30055">
    <property type="entry name" value="HTH-TYPE TRANSCRIPTIONAL REGULATOR RUTR"/>
    <property type="match status" value="1"/>
</dbReference>
<feature type="DNA-binding region" description="H-T-H motif" evidence="5">
    <location>
        <begin position="31"/>
        <end position="50"/>
    </location>
</feature>
<evidence type="ECO:0000313" key="8">
    <source>
        <dbReference type="Proteomes" id="UP000267408"/>
    </source>
</evidence>
<dbReference type="InterPro" id="IPR001647">
    <property type="entry name" value="HTH_TetR"/>
</dbReference>
<reference evidence="7 8" key="1">
    <citation type="submission" date="2018-11" db="EMBL/GenBank/DDBJ databases">
        <title>Sequencing the genomes of 1000 actinobacteria strains.</title>
        <authorList>
            <person name="Klenk H.-P."/>
        </authorList>
    </citation>
    <scope>NUCLEOTIDE SEQUENCE [LARGE SCALE GENOMIC DNA]</scope>
    <source>
        <strain evidence="7 8">DSM 44780</strain>
    </source>
</reference>
<evidence type="ECO:0000256" key="2">
    <source>
        <dbReference type="ARBA" id="ARBA00023015"/>
    </source>
</evidence>